<proteinExistence type="predicted"/>
<dbReference type="Proteomes" id="UP000789901">
    <property type="component" value="Unassembled WGS sequence"/>
</dbReference>
<evidence type="ECO:0000256" key="1">
    <source>
        <dbReference type="SAM" id="Coils"/>
    </source>
</evidence>
<dbReference type="EMBL" id="CAJVQB010070247">
    <property type="protein sequence ID" value="CAG8842798.1"/>
    <property type="molecule type" value="Genomic_DNA"/>
</dbReference>
<dbReference type="PANTHER" id="PTHR32046:SF11">
    <property type="entry name" value="IMMUNE-ASSOCIATED NUCLEOTIDE-BINDING PROTEIN 10-LIKE"/>
    <property type="match status" value="1"/>
</dbReference>
<evidence type="ECO:0000313" key="2">
    <source>
        <dbReference type="EMBL" id="CAG8842798.1"/>
    </source>
</evidence>
<gene>
    <name evidence="2" type="ORF">GMARGA_LOCUS36183</name>
</gene>
<accession>A0ABN7WXA5</accession>
<comment type="caution">
    <text evidence="2">The sequence shown here is derived from an EMBL/GenBank/DDBJ whole genome shotgun (WGS) entry which is preliminary data.</text>
</comment>
<organism evidence="2 3">
    <name type="scientific">Gigaspora margarita</name>
    <dbReference type="NCBI Taxonomy" id="4874"/>
    <lineage>
        <taxon>Eukaryota</taxon>
        <taxon>Fungi</taxon>
        <taxon>Fungi incertae sedis</taxon>
        <taxon>Mucoromycota</taxon>
        <taxon>Glomeromycotina</taxon>
        <taxon>Glomeromycetes</taxon>
        <taxon>Diversisporales</taxon>
        <taxon>Gigasporaceae</taxon>
        <taxon>Gigaspora</taxon>
    </lineage>
</organism>
<reference evidence="2 3" key="1">
    <citation type="submission" date="2021-06" db="EMBL/GenBank/DDBJ databases">
        <authorList>
            <person name="Kallberg Y."/>
            <person name="Tangrot J."/>
            <person name="Rosling A."/>
        </authorList>
    </citation>
    <scope>NUCLEOTIDE SEQUENCE [LARGE SCALE GENOMIC DNA]</scope>
    <source>
        <strain evidence="2 3">120-4 pot B 10/14</strain>
    </source>
</reference>
<feature type="non-terminal residue" evidence="2">
    <location>
        <position position="1"/>
    </location>
</feature>
<dbReference type="PANTHER" id="PTHR32046">
    <property type="entry name" value="G DOMAIN-CONTAINING PROTEIN"/>
    <property type="match status" value="1"/>
</dbReference>
<sequence>RNPGDTLPVLKKQINEIEKQSDIKIKICKDTLYCFDNDSFRFLAAIKNGSTYSESSKENYIHSWKKSVNEAVRLFRCIIKCTPHNINDTVSLNNARQTVMIFCESLAEINRNIQENLVKIKELKEEIEKANLTEEELRKKIDQLKERQNTLDKIIIQFTQFLMQNAIAVFNDTYAEYLDYIIHLERENVKNTSNNEILKGLEEIKSKYDENVKIIKTKIENNDASSSLLSSEDIFNLEQQLYSLPDIGQYLQDIKKEEKKAFIYQERHYELSGNISNVFTKIFRM</sequence>
<protein>
    <submittedName>
        <fullName evidence="2">15335_t:CDS:1</fullName>
    </submittedName>
</protein>
<keyword evidence="3" id="KW-1185">Reference proteome</keyword>
<feature type="coiled-coil region" evidence="1">
    <location>
        <begin position="106"/>
        <end position="154"/>
    </location>
</feature>
<evidence type="ECO:0000313" key="3">
    <source>
        <dbReference type="Proteomes" id="UP000789901"/>
    </source>
</evidence>
<name>A0ABN7WXA5_GIGMA</name>
<keyword evidence="1" id="KW-0175">Coiled coil</keyword>